<comment type="subcellular location">
    <subcellularLocation>
        <location evidence="1">Membrane</location>
        <topology evidence="1">Multi-pass membrane protein</topology>
    </subcellularLocation>
</comment>
<dbReference type="Gene3D" id="1.20.1250.20">
    <property type="entry name" value="MFS general substrate transporter like domains"/>
    <property type="match status" value="1"/>
</dbReference>
<dbReference type="GeneID" id="106818396"/>
<keyword evidence="3 6" id="KW-1133">Transmembrane helix</keyword>
<keyword evidence="7" id="KW-1185">Reference proteome</keyword>
<feature type="compositionally biased region" description="Basic and acidic residues" evidence="5">
    <location>
        <begin position="1"/>
        <end position="21"/>
    </location>
</feature>
<evidence type="ECO:0000256" key="4">
    <source>
        <dbReference type="ARBA" id="ARBA00023136"/>
    </source>
</evidence>
<feature type="transmembrane region" description="Helical" evidence="6">
    <location>
        <begin position="263"/>
        <end position="286"/>
    </location>
</feature>
<evidence type="ECO:0000313" key="7">
    <source>
        <dbReference type="Proteomes" id="UP000695022"/>
    </source>
</evidence>
<sequence length="341" mass="37508">MTTDDDRPRVDADAEKPRDPRANGGSSTPLRLEPEAVDFERALEAVGGMGRWQHWRIVVVFLVGVPSGFHNVAISFLAASPDHWCAVPTLQGALLPLELQRHYSVPTEMRAGRERYSQCYKYAHRDYDLIAGLYANGSLPPPSFYDNASAFYDNASALAPSSLLPPSFYDNSSAFYDNTSALAPSTLLLPATFYDNASAVPCDAAGWVYDQPEGAWTAVTQWDLVCDKAWLVATAQMLFMAGHLTGCIVFGSISDKIGRRKTLLISLTLMVVTTNATAFAPSYAIFGILRLFRHNFVRGIHDGLRLPDVDTHGYTDMLLLIEVIAWISCSSFLPAGFTKRN</sequence>
<reference evidence="8" key="1">
    <citation type="submission" date="2025-08" db="UniProtKB">
        <authorList>
            <consortium name="RefSeq"/>
        </authorList>
    </citation>
    <scope>IDENTIFICATION</scope>
</reference>
<name>A0ABM1F2C3_PRICU</name>
<dbReference type="RefSeq" id="XP_014678594.1">
    <property type="nucleotide sequence ID" value="XM_014823108.1"/>
</dbReference>
<keyword evidence="2 6" id="KW-0812">Transmembrane</keyword>
<evidence type="ECO:0000256" key="6">
    <source>
        <dbReference type="SAM" id="Phobius"/>
    </source>
</evidence>
<organism evidence="7 8">
    <name type="scientific">Priapulus caudatus</name>
    <name type="common">Priapulid worm</name>
    <dbReference type="NCBI Taxonomy" id="37621"/>
    <lineage>
        <taxon>Eukaryota</taxon>
        <taxon>Metazoa</taxon>
        <taxon>Ecdysozoa</taxon>
        <taxon>Scalidophora</taxon>
        <taxon>Priapulida</taxon>
        <taxon>Priapulimorpha</taxon>
        <taxon>Priapulimorphida</taxon>
        <taxon>Priapulidae</taxon>
        <taxon>Priapulus</taxon>
    </lineage>
</organism>
<evidence type="ECO:0000256" key="2">
    <source>
        <dbReference type="ARBA" id="ARBA00022692"/>
    </source>
</evidence>
<feature type="transmembrane region" description="Helical" evidence="6">
    <location>
        <begin position="317"/>
        <end position="337"/>
    </location>
</feature>
<feature type="region of interest" description="Disordered" evidence="5">
    <location>
        <begin position="1"/>
        <end position="31"/>
    </location>
</feature>
<evidence type="ECO:0000256" key="1">
    <source>
        <dbReference type="ARBA" id="ARBA00004141"/>
    </source>
</evidence>
<accession>A0ABM1F2C3</accession>
<dbReference type="Proteomes" id="UP000695022">
    <property type="component" value="Unplaced"/>
</dbReference>
<dbReference type="Pfam" id="PF00083">
    <property type="entry name" value="Sugar_tr"/>
    <property type="match status" value="1"/>
</dbReference>
<protein>
    <submittedName>
        <fullName evidence="8">Solute carrier family 22 member 24-like</fullName>
    </submittedName>
</protein>
<feature type="transmembrane region" description="Helical" evidence="6">
    <location>
        <begin position="229"/>
        <end position="251"/>
    </location>
</feature>
<evidence type="ECO:0000313" key="8">
    <source>
        <dbReference type="RefSeq" id="XP_014678594.1"/>
    </source>
</evidence>
<dbReference type="PANTHER" id="PTHR24064">
    <property type="entry name" value="SOLUTE CARRIER FAMILY 22 MEMBER"/>
    <property type="match status" value="1"/>
</dbReference>
<keyword evidence="4 6" id="KW-0472">Membrane</keyword>
<dbReference type="SUPFAM" id="SSF103473">
    <property type="entry name" value="MFS general substrate transporter"/>
    <property type="match status" value="1"/>
</dbReference>
<gene>
    <name evidence="8" type="primary">LOC106818396</name>
</gene>
<proteinExistence type="predicted"/>
<evidence type="ECO:0000256" key="3">
    <source>
        <dbReference type="ARBA" id="ARBA00022989"/>
    </source>
</evidence>
<dbReference type="InterPro" id="IPR005828">
    <property type="entry name" value="MFS_sugar_transport-like"/>
</dbReference>
<dbReference type="InterPro" id="IPR036259">
    <property type="entry name" value="MFS_trans_sf"/>
</dbReference>
<evidence type="ECO:0000256" key="5">
    <source>
        <dbReference type="SAM" id="MobiDB-lite"/>
    </source>
</evidence>